<accession>W8KEX6</accession>
<proteinExistence type="predicted"/>
<dbReference type="RefSeq" id="WP_025280672.1">
    <property type="nucleotide sequence ID" value="NZ_CP007268.1"/>
</dbReference>
<dbReference type="Pfam" id="PF08849">
    <property type="entry name" value="BrxA"/>
    <property type="match status" value="1"/>
</dbReference>
<dbReference type="AlphaFoldDB" id="W8KEX6"/>
<protein>
    <submittedName>
        <fullName evidence="1">Membrane protein</fullName>
    </submittedName>
</protein>
<dbReference type="OrthoDB" id="981635at2"/>
<sequence>MKKTHLRGGSLMVFESRVLADLMLSGADQTAWKAAIHDGNRLQKARPATATRVGSAVCQRLERLEPPFWQALRDGDDQLATQVAFCAALVCNALLVEFIETVVADVFVTRAEILEVYHWDDFLDERVCRDASMADWTSASKRRRWMPSSTHSSANWKRRSSPTSVFACADVKGRQ</sequence>
<evidence type="ECO:0000313" key="2">
    <source>
        <dbReference type="Proteomes" id="UP000019442"/>
    </source>
</evidence>
<dbReference type="InterPro" id="IPR023137">
    <property type="entry name" value="BrxA_sf"/>
</dbReference>
<dbReference type="InterPro" id="IPR014948">
    <property type="entry name" value="BrxA"/>
</dbReference>
<gene>
    <name evidence="1" type="ORF">M911_03050</name>
</gene>
<dbReference type="HOGENOM" id="CLU_1530464_0_0_6"/>
<dbReference type="EMBL" id="CP007268">
    <property type="protein sequence ID" value="AHK78319.1"/>
    <property type="molecule type" value="Genomic_DNA"/>
</dbReference>
<organism evidence="1 2">
    <name type="scientific">Ectothiorhodospira haloalkaliphila</name>
    <dbReference type="NCBI Taxonomy" id="421628"/>
    <lineage>
        <taxon>Bacteria</taxon>
        <taxon>Pseudomonadati</taxon>
        <taxon>Pseudomonadota</taxon>
        <taxon>Gammaproteobacteria</taxon>
        <taxon>Chromatiales</taxon>
        <taxon>Ectothiorhodospiraceae</taxon>
        <taxon>Ectothiorhodospira</taxon>
    </lineage>
</organism>
<name>W8KEX6_9GAMM</name>
<dbReference type="Gene3D" id="1.10.3540.10">
    <property type="entry name" value="uncharacterized protein from magnetospirillum magneticum domain"/>
    <property type="match status" value="1"/>
</dbReference>
<reference evidence="2" key="2">
    <citation type="submission" date="2014-02" db="EMBL/GenBank/DDBJ databases">
        <title>Draft Genome Sequence of extremely halophilic bacteria Halorhodospira halochloris.</title>
        <authorList>
            <person name="Singh K.S."/>
        </authorList>
    </citation>
    <scope>NUCLEOTIDE SEQUENCE [LARGE SCALE GENOMIC DNA]</scope>
    <source>
        <strain evidence="2">A</strain>
    </source>
</reference>
<keyword evidence="2" id="KW-1185">Reference proteome</keyword>
<reference evidence="1 2" key="1">
    <citation type="journal article" date="2014" name="J Genomics">
        <title>Draft Genome Sequence of the Extremely Halophilic Phototrophic Purple Sulfur Bacterium Halorhodospira halochloris.</title>
        <authorList>
            <person name="Singh K.S."/>
            <person name="Kirksey J."/>
            <person name="Hoff W.D."/>
            <person name="Deole R."/>
        </authorList>
    </citation>
    <scope>NUCLEOTIDE SEQUENCE [LARGE SCALE GENOMIC DNA]</scope>
    <source>
        <strain evidence="1 2">A</strain>
    </source>
</reference>
<dbReference type="KEGG" id="hhc:M911_03050"/>
<evidence type="ECO:0000313" key="1">
    <source>
        <dbReference type="EMBL" id="AHK78319.1"/>
    </source>
</evidence>
<dbReference type="Proteomes" id="UP000019442">
    <property type="component" value="Chromosome"/>
</dbReference>